<dbReference type="Proteomes" id="UP000230423">
    <property type="component" value="Unassembled WGS sequence"/>
</dbReference>
<dbReference type="OrthoDB" id="5853028at2759"/>
<gene>
    <name evidence="2" type="ORF">TELCIR_15874</name>
</gene>
<evidence type="ECO:0000313" key="3">
    <source>
        <dbReference type="Proteomes" id="UP000230423"/>
    </source>
</evidence>
<keyword evidence="1" id="KW-0812">Transmembrane</keyword>
<proteinExistence type="predicted"/>
<sequence length="119" mass="13734">MLSEKSRPSFEQKSNRESLDLKSSFPSNIIEEHLQRIGGLQRTFTQDAMIDYAKERILVQVPNYVFYMLPMISSVFYLFAYRSLRSKRGSVTSGVTKSLLDKAEKCNLKTGIWILALYL</sequence>
<feature type="transmembrane region" description="Helical" evidence="1">
    <location>
        <begin position="64"/>
        <end position="81"/>
    </location>
</feature>
<protein>
    <submittedName>
        <fullName evidence="2">Uncharacterized protein</fullName>
    </submittedName>
</protein>
<dbReference type="AlphaFoldDB" id="A0A2G9TX23"/>
<keyword evidence="3" id="KW-1185">Reference proteome</keyword>
<name>A0A2G9TX23_TELCI</name>
<keyword evidence="1" id="KW-1133">Transmembrane helix</keyword>
<dbReference type="EMBL" id="KZ351951">
    <property type="protein sequence ID" value="PIO62563.1"/>
    <property type="molecule type" value="Genomic_DNA"/>
</dbReference>
<keyword evidence="1" id="KW-0472">Membrane</keyword>
<reference evidence="2 3" key="1">
    <citation type="submission" date="2015-09" db="EMBL/GenBank/DDBJ databases">
        <title>Draft genome of the parasitic nematode Teladorsagia circumcincta isolate WARC Sus (inbred).</title>
        <authorList>
            <person name="Mitreva M."/>
        </authorList>
    </citation>
    <scope>NUCLEOTIDE SEQUENCE [LARGE SCALE GENOMIC DNA]</scope>
    <source>
        <strain evidence="2 3">S</strain>
    </source>
</reference>
<accession>A0A2G9TX23</accession>
<evidence type="ECO:0000256" key="1">
    <source>
        <dbReference type="SAM" id="Phobius"/>
    </source>
</evidence>
<organism evidence="2 3">
    <name type="scientific">Teladorsagia circumcincta</name>
    <name type="common">Brown stomach worm</name>
    <name type="synonym">Ostertagia circumcincta</name>
    <dbReference type="NCBI Taxonomy" id="45464"/>
    <lineage>
        <taxon>Eukaryota</taxon>
        <taxon>Metazoa</taxon>
        <taxon>Ecdysozoa</taxon>
        <taxon>Nematoda</taxon>
        <taxon>Chromadorea</taxon>
        <taxon>Rhabditida</taxon>
        <taxon>Rhabditina</taxon>
        <taxon>Rhabditomorpha</taxon>
        <taxon>Strongyloidea</taxon>
        <taxon>Trichostrongylidae</taxon>
        <taxon>Teladorsagia</taxon>
    </lineage>
</organism>
<evidence type="ECO:0000313" key="2">
    <source>
        <dbReference type="EMBL" id="PIO62563.1"/>
    </source>
</evidence>
<feature type="non-terminal residue" evidence="2">
    <location>
        <position position="119"/>
    </location>
</feature>